<feature type="signal peptide" evidence="1">
    <location>
        <begin position="1"/>
        <end position="24"/>
    </location>
</feature>
<dbReference type="RefSeq" id="WP_267989583.1">
    <property type="nucleotide sequence ID" value="NZ_JAPJZI010000001.1"/>
</dbReference>
<reference evidence="2" key="1">
    <citation type="submission" date="2022-11" db="EMBL/GenBank/DDBJ databases">
        <title>Draft genome sequence of Hoeflea poritis E7-10 and Hoeflea prorocentri PM5-8, separated from scleractinian coral Porites lutea and marine dinoflagellate.</title>
        <authorList>
            <person name="Zhang G."/>
            <person name="Wei Q."/>
            <person name="Cai L."/>
        </authorList>
    </citation>
    <scope>NUCLEOTIDE SEQUENCE</scope>
    <source>
        <strain evidence="2">PM5-8</strain>
    </source>
</reference>
<gene>
    <name evidence="2" type="ORF">OQ273_06110</name>
</gene>
<dbReference type="EMBL" id="JAPJZI010000001">
    <property type="protein sequence ID" value="MDA5398144.1"/>
    <property type="molecule type" value="Genomic_DNA"/>
</dbReference>
<evidence type="ECO:0008006" key="4">
    <source>
        <dbReference type="Google" id="ProtNLM"/>
    </source>
</evidence>
<evidence type="ECO:0000256" key="1">
    <source>
        <dbReference type="SAM" id="SignalP"/>
    </source>
</evidence>
<dbReference type="Proteomes" id="UP001151234">
    <property type="component" value="Unassembled WGS sequence"/>
</dbReference>
<keyword evidence="1" id="KW-0732">Signal</keyword>
<accession>A0A9X3UJM6</accession>
<proteinExistence type="predicted"/>
<keyword evidence="3" id="KW-1185">Reference proteome</keyword>
<feature type="chain" id="PRO_5040932790" description="Secreted protein" evidence="1">
    <location>
        <begin position="25"/>
        <end position="154"/>
    </location>
</feature>
<name>A0A9X3UJM6_9HYPH</name>
<organism evidence="2 3">
    <name type="scientific">Hoeflea prorocentri</name>
    <dbReference type="NCBI Taxonomy" id="1922333"/>
    <lineage>
        <taxon>Bacteria</taxon>
        <taxon>Pseudomonadati</taxon>
        <taxon>Pseudomonadota</taxon>
        <taxon>Alphaproteobacteria</taxon>
        <taxon>Hyphomicrobiales</taxon>
        <taxon>Rhizobiaceae</taxon>
        <taxon>Hoeflea</taxon>
    </lineage>
</organism>
<evidence type="ECO:0000313" key="2">
    <source>
        <dbReference type="EMBL" id="MDA5398144.1"/>
    </source>
</evidence>
<protein>
    <recommendedName>
        <fullName evidence="4">Secreted protein</fullName>
    </recommendedName>
</protein>
<evidence type="ECO:0000313" key="3">
    <source>
        <dbReference type="Proteomes" id="UP001151234"/>
    </source>
</evidence>
<comment type="caution">
    <text evidence="2">The sequence shown here is derived from an EMBL/GenBank/DDBJ whole genome shotgun (WGS) entry which is preliminary data.</text>
</comment>
<sequence length="154" mass="16391">MRTLVLVIFVALMTALSPISTAMAQQPSEELLKELGIMVAQMQEVGARYDRKLVQLSGAIGTVNAGRTGSLNLGELAPDDYQVAVACANCGGLSAELLDASGTVIEAKPMDFAATFFIFDVQDKGQRMVRITPKDCAALSCEYGAVLFRDTPAQ</sequence>
<dbReference type="AlphaFoldDB" id="A0A9X3UJM6"/>